<dbReference type="SMART" id="SM00822">
    <property type="entry name" value="PKS_KR"/>
    <property type="match status" value="1"/>
</dbReference>
<evidence type="ECO:0000256" key="2">
    <source>
        <dbReference type="ARBA" id="ARBA00023002"/>
    </source>
</evidence>
<dbReference type="InterPro" id="IPR002347">
    <property type="entry name" value="SDR_fam"/>
</dbReference>
<dbReference type="Proteomes" id="UP000611521">
    <property type="component" value="Unassembled WGS sequence"/>
</dbReference>
<protein>
    <submittedName>
        <fullName evidence="5">SDR family oxidoreductase</fullName>
    </submittedName>
</protein>
<accession>A0ABR8W5K7</accession>
<dbReference type="Pfam" id="PF13561">
    <property type="entry name" value="adh_short_C2"/>
    <property type="match status" value="1"/>
</dbReference>
<organism evidence="5 6">
    <name type="scientific">Microbacterium commune</name>
    <dbReference type="NCBI Taxonomy" id="2762219"/>
    <lineage>
        <taxon>Bacteria</taxon>
        <taxon>Bacillati</taxon>
        <taxon>Actinomycetota</taxon>
        <taxon>Actinomycetes</taxon>
        <taxon>Micrococcales</taxon>
        <taxon>Microbacteriaceae</taxon>
        <taxon>Microbacterium</taxon>
    </lineage>
</organism>
<keyword evidence="2" id="KW-0560">Oxidoreductase</keyword>
<feature type="compositionally biased region" description="Basic and acidic residues" evidence="3">
    <location>
        <begin position="1"/>
        <end position="17"/>
    </location>
</feature>
<feature type="region of interest" description="Disordered" evidence="3">
    <location>
        <begin position="1"/>
        <end position="53"/>
    </location>
</feature>
<evidence type="ECO:0000256" key="3">
    <source>
        <dbReference type="SAM" id="MobiDB-lite"/>
    </source>
</evidence>
<dbReference type="InterPro" id="IPR057326">
    <property type="entry name" value="KR_dom"/>
</dbReference>
<dbReference type="EMBL" id="JACSPX010000001">
    <property type="protein sequence ID" value="MBD8012271.1"/>
    <property type="molecule type" value="Genomic_DNA"/>
</dbReference>
<evidence type="ECO:0000313" key="5">
    <source>
        <dbReference type="EMBL" id="MBD8012271.1"/>
    </source>
</evidence>
<comment type="similarity">
    <text evidence="1">Belongs to the short-chain dehydrogenases/reductases (SDR) family.</text>
</comment>
<dbReference type="Gene3D" id="3.40.50.720">
    <property type="entry name" value="NAD(P)-binding Rossmann-like Domain"/>
    <property type="match status" value="1"/>
</dbReference>
<feature type="compositionally biased region" description="Basic and acidic residues" evidence="3">
    <location>
        <begin position="29"/>
        <end position="42"/>
    </location>
</feature>
<evidence type="ECO:0000256" key="1">
    <source>
        <dbReference type="ARBA" id="ARBA00006484"/>
    </source>
</evidence>
<name>A0ABR8W5K7_9MICO</name>
<dbReference type="PANTHER" id="PTHR48107:SF16">
    <property type="entry name" value="NADPH-DEPENDENT ALDEHYDE REDUCTASE 1, CHLOROPLASTIC"/>
    <property type="match status" value="1"/>
</dbReference>
<reference evidence="5 6" key="1">
    <citation type="submission" date="2020-08" db="EMBL/GenBank/DDBJ databases">
        <title>A Genomic Blueprint of the Chicken Gut Microbiome.</title>
        <authorList>
            <person name="Gilroy R."/>
            <person name="Ravi A."/>
            <person name="Getino M."/>
            <person name="Pursley I."/>
            <person name="Horton D.L."/>
            <person name="Alikhan N.-F."/>
            <person name="Baker D."/>
            <person name="Gharbi K."/>
            <person name="Hall N."/>
            <person name="Watson M."/>
            <person name="Adriaenssens E.M."/>
            <person name="Foster-Nyarko E."/>
            <person name="Jarju S."/>
            <person name="Secka A."/>
            <person name="Antonio M."/>
            <person name="Oren A."/>
            <person name="Chaudhuri R."/>
            <person name="La Ragione R.M."/>
            <person name="Hildebrand F."/>
            <person name="Pallen M.J."/>
        </authorList>
    </citation>
    <scope>NUCLEOTIDE SEQUENCE [LARGE SCALE GENOMIC DNA]</scope>
    <source>
        <strain evidence="5 6">Re1</strain>
    </source>
</reference>
<evidence type="ECO:0000259" key="4">
    <source>
        <dbReference type="SMART" id="SM00822"/>
    </source>
</evidence>
<dbReference type="PANTHER" id="PTHR48107">
    <property type="entry name" value="NADPH-DEPENDENT ALDEHYDE REDUCTASE-LIKE PROTEIN, CHLOROPLASTIC-RELATED"/>
    <property type="match status" value="1"/>
</dbReference>
<proteinExistence type="inferred from homology"/>
<sequence length="294" mass="31114">MSDNTPDPRHQHHDEKFPPQQQTQPGLTEETRPTPDHGESSYRGHGRLTGRRALITGGDSGIGRAVAIAFAREGADVAIVHLPEEQKDADDTIAQVGDAGRQGLSIAGDLRDEQFAEQAVARARETLGGLDIVVLNAAYQHDVDGFESLKTDEMRRVFDTNILGTLFTARAAYPHLEAGASIIVTSSIQAYNPSPGLIDYAMTKAAQVAFVKALAAEAGERGIRVNAVAPGPIWTPLIPATGWDDTKVEQFGSDTPLGRAGQPAELAGAYVYLATAESSYTSGTVLAVTGGKAL</sequence>
<dbReference type="InterPro" id="IPR036291">
    <property type="entry name" value="NAD(P)-bd_dom_sf"/>
</dbReference>
<feature type="domain" description="Ketoreductase" evidence="4">
    <location>
        <begin position="51"/>
        <end position="237"/>
    </location>
</feature>
<keyword evidence="6" id="KW-1185">Reference proteome</keyword>
<dbReference type="RefSeq" id="WP_071641587.1">
    <property type="nucleotide sequence ID" value="NZ_JACSPX010000001.1"/>
</dbReference>
<dbReference type="PRINTS" id="PR00081">
    <property type="entry name" value="GDHRDH"/>
</dbReference>
<gene>
    <name evidence="5" type="ORF">H9633_08145</name>
</gene>
<evidence type="ECO:0000313" key="6">
    <source>
        <dbReference type="Proteomes" id="UP000611521"/>
    </source>
</evidence>
<comment type="caution">
    <text evidence="5">The sequence shown here is derived from an EMBL/GenBank/DDBJ whole genome shotgun (WGS) entry which is preliminary data.</text>
</comment>
<dbReference type="SUPFAM" id="SSF51735">
    <property type="entry name" value="NAD(P)-binding Rossmann-fold domains"/>
    <property type="match status" value="1"/>
</dbReference>